<keyword evidence="2" id="KW-0677">Repeat</keyword>
<dbReference type="EMBL" id="RBXL01000001">
    <property type="protein sequence ID" value="RKT43186.1"/>
    <property type="molecule type" value="Genomic_DNA"/>
</dbReference>
<dbReference type="Proteomes" id="UP000274556">
    <property type="component" value="Unassembled WGS sequence"/>
</dbReference>
<comment type="caution">
    <text evidence="5">The sequence shown here is derived from an EMBL/GenBank/DDBJ whole genome shotgun (WGS) entry which is preliminary data.</text>
</comment>
<evidence type="ECO:0000256" key="1">
    <source>
        <dbReference type="ARBA" id="ARBA00022679"/>
    </source>
</evidence>
<dbReference type="InterPro" id="IPR036873">
    <property type="entry name" value="Rhodanese-like_dom_sf"/>
</dbReference>
<dbReference type="PANTHER" id="PTHR11364:SF27">
    <property type="entry name" value="SULFURTRANSFERASE"/>
    <property type="match status" value="1"/>
</dbReference>
<dbReference type="CDD" id="cd01449">
    <property type="entry name" value="TST_Repeat_2"/>
    <property type="match status" value="1"/>
</dbReference>
<reference evidence="5 6" key="1">
    <citation type="submission" date="2018-10" db="EMBL/GenBank/DDBJ databases">
        <title>Genomic Encyclopedia of Archaeal and Bacterial Type Strains, Phase II (KMG-II): from individual species to whole genera.</title>
        <authorList>
            <person name="Goeker M."/>
        </authorList>
    </citation>
    <scope>NUCLEOTIDE SEQUENCE [LARGE SCALE GENOMIC DNA]</scope>
    <source>
        <strain evidence="5 6">DSM 235</strain>
    </source>
</reference>
<protein>
    <submittedName>
        <fullName evidence="5">Thiosulfate/3-mercaptopyruvate sulfurtransferase</fullName>
    </submittedName>
</protein>
<evidence type="ECO:0000313" key="6">
    <source>
        <dbReference type="Proteomes" id="UP000274556"/>
    </source>
</evidence>
<dbReference type="PANTHER" id="PTHR11364">
    <property type="entry name" value="THIOSULFATE SULFERTANSFERASE"/>
    <property type="match status" value="1"/>
</dbReference>
<feature type="region of interest" description="Disordered" evidence="3">
    <location>
        <begin position="282"/>
        <end position="305"/>
    </location>
</feature>
<dbReference type="AlphaFoldDB" id="A0A495V1B2"/>
<accession>A0A495V1B2</accession>
<evidence type="ECO:0000259" key="4">
    <source>
        <dbReference type="PROSITE" id="PS50206"/>
    </source>
</evidence>
<feature type="domain" description="Rhodanese" evidence="4">
    <location>
        <begin position="19"/>
        <end position="138"/>
    </location>
</feature>
<keyword evidence="1 5" id="KW-0808">Transferase</keyword>
<evidence type="ECO:0000256" key="3">
    <source>
        <dbReference type="SAM" id="MobiDB-lite"/>
    </source>
</evidence>
<evidence type="ECO:0000313" key="5">
    <source>
        <dbReference type="EMBL" id="RKT43186.1"/>
    </source>
</evidence>
<dbReference type="FunFam" id="3.40.250.10:FF:000035">
    <property type="entry name" value="Thiosulfate sulfurtransferase"/>
    <property type="match status" value="1"/>
</dbReference>
<feature type="domain" description="Rhodanese" evidence="4">
    <location>
        <begin position="172"/>
        <end position="285"/>
    </location>
</feature>
<dbReference type="OrthoDB" id="9781034at2"/>
<dbReference type="PROSITE" id="PS50206">
    <property type="entry name" value="RHODANESE_3"/>
    <property type="match status" value="2"/>
</dbReference>
<dbReference type="SUPFAM" id="SSF52821">
    <property type="entry name" value="Rhodanese/Cell cycle control phosphatase"/>
    <property type="match status" value="2"/>
</dbReference>
<dbReference type="InterPro" id="IPR045078">
    <property type="entry name" value="TST/MPST-like"/>
</dbReference>
<dbReference type="GO" id="GO:0004792">
    <property type="term" value="F:thiosulfate-cyanide sulfurtransferase activity"/>
    <property type="evidence" value="ECO:0007669"/>
    <property type="project" value="TreeGrafter"/>
</dbReference>
<keyword evidence="6" id="KW-1185">Reference proteome</keyword>
<dbReference type="CDD" id="cd01448">
    <property type="entry name" value="TST_Repeat_1"/>
    <property type="match status" value="1"/>
</dbReference>
<dbReference type="SMART" id="SM00450">
    <property type="entry name" value="RHOD"/>
    <property type="match status" value="2"/>
</dbReference>
<sequence>MSRAPQYLVDAPTLLAGLDDPDLRLFDCRFSLADPAAGRRAYAAGHLPGATYADLDRHLSSPIGPKTGRHPLPDPARLAAWLGDSGVTSRTRVVVYDDAGGGFAVRLWWLLRWIGHDRVALLDGGLQAWIAAGGALKREVPRHEKGKFNARPDDTRWITTESLAAELAADLTPGRLTLIDARAPERFRGDQEPIDPVAGHIPGAINLPLTDNLDTDGRFLSAERLRERFTQAIGPAPPSSVVHSCGSGVNACHNLLAMELAGLHGSRLYAGSWSEWIRSPDRPVATGSAEGDLGDGNDHVGATSR</sequence>
<dbReference type="Pfam" id="PF00581">
    <property type="entry name" value="Rhodanese"/>
    <property type="match status" value="2"/>
</dbReference>
<keyword evidence="5" id="KW-0670">Pyruvate</keyword>
<dbReference type="InterPro" id="IPR001763">
    <property type="entry name" value="Rhodanese-like_dom"/>
</dbReference>
<dbReference type="RefSeq" id="WP_120795794.1">
    <property type="nucleotide sequence ID" value="NZ_RBXL01000001.1"/>
</dbReference>
<organism evidence="5 6">
    <name type="scientific">Thiocapsa rosea</name>
    <dbReference type="NCBI Taxonomy" id="69360"/>
    <lineage>
        <taxon>Bacteria</taxon>
        <taxon>Pseudomonadati</taxon>
        <taxon>Pseudomonadota</taxon>
        <taxon>Gammaproteobacteria</taxon>
        <taxon>Chromatiales</taxon>
        <taxon>Chromatiaceae</taxon>
        <taxon>Thiocapsa</taxon>
    </lineage>
</organism>
<gene>
    <name evidence="5" type="ORF">BDD21_0503</name>
</gene>
<name>A0A495V1B2_9GAMM</name>
<dbReference type="Gene3D" id="3.40.250.10">
    <property type="entry name" value="Rhodanese-like domain"/>
    <property type="match status" value="2"/>
</dbReference>
<evidence type="ECO:0000256" key="2">
    <source>
        <dbReference type="ARBA" id="ARBA00022737"/>
    </source>
</evidence>
<proteinExistence type="predicted"/>